<keyword evidence="5" id="KW-1133">Transmembrane helix</keyword>
<dbReference type="GO" id="GO:0030150">
    <property type="term" value="P:protein import into mitochondrial matrix"/>
    <property type="evidence" value="ECO:0007669"/>
    <property type="project" value="TreeGrafter"/>
</dbReference>
<evidence type="ECO:0000313" key="9">
    <source>
        <dbReference type="EMBL" id="RJF89468.1"/>
    </source>
</evidence>
<evidence type="ECO:0000313" key="10">
    <source>
        <dbReference type="Proteomes" id="UP000284605"/>
    </source>
</evidence>
<gene>
    <name evidence="9" type="ORF">D3874_22900</name>
</gene>
<reference evidence="9 10" key="1">
    <citation type="submission" date="2018-09" db="EMBL/GenBank/DDBJ databases">
        <authorList>
            <person name="Zhu H."/>
        </authorList>
    </citation>
    <scope>NUCLEOTIDE SEQUENCE [LARGE SCALE GENOMIC DNA]</scope>
    <source>
        <strain evidence="9 10">K1W22B-8</strain>
    </source>
</reference>
<dbReference type="PANTHER" id="PTHR46208">
    <property type="entry name" value="MITOCHONDRIAL IMPORT RECEPTOR SUBUNIT TOM70"/>
    <property type="match status" value="1"/>
</dbReference>
<comment type="similarity">
    <text evidence="7">Belongs to the Tom70 family.</text>
</comment>
<evidence type="ECO:0000256" key="4">
    <source>
        <dbReference type="ARBA" id="ARBA00022803"/>
    </source>
</evidence>
<dbReference type="EMBL" id="QYUK01000011">
    <property type="protein sequence ID" value="RJF89468.1"/>
    <property type="molecule type" value="Genomic_DNA"/>
</dbReference>
<dbReference type="GO" id="GO:0008320">
    <property type="term" value="F:protein transmembrane transporter activity"/>
    <property type="evidence" value="ECO:0007669"/>
    <property type="project" value="TreeGrafter"/>
</dbReference>
<dbReference type="PANTHER" id="PTHR46208:SF1">
    <property type="entry name" value="MITOCHONDRIAL IMPORT RECEPTOR SUBUNIT TOM70"/>
    <property type="match status" value="1"/>
</dbReference>
<comment type="caution">
    <text evidence="9">The sequence shown here is derived from an EMBL/GenBank/DDBJ whole genome shotgun (WGS) entry which is preliminary data.</text>
</comment>
<feature type="region of interest" description="Disordered" evidence="8">
    <location>
        <begin position="444"/>
        <end position="473"/>
    </location>
</feature>
<evidence type="ECO:0000256" key="5">
    <source>
        <dbReference type="ARBA" id="ARBA00022989"/>
    </source>
</evidence>
<sequence>MRMNGHSPFARLAARLSPQARADIVYPLQSLIDGKSERETCQRTDSHWSEWGAYLAYRALIARIRRYVPNTGLVEPAAIEWRMRHSFGAMGVVMTPERSEQIAVAKLLKPRSRYVRIIQTEVRDACTVAEVDDPSLPTAVMFRDSYATAMAPFLAESFRRIWLVSSPNAVLYDLVEREKPDVVIFERAERALGWPPSEPDYNDFRSIYGDLMLDRDAAAAQKRSRSLLRERKVNEALAASEEALATPPRDAMAYSRALIHRARLLEMLGQLPTAFECLRHAATLEPGAALPLAAAARLRLHQGRNEDAAVLARRAAAAEPSVPDYHDLVATCLERAGDKEGAAAALEAELAIDGMRVSARLHLCRIRRGQGDMAEARRHAQAAVDIEPNNQINLATLANILVAQSDWAAGREVLQKAVDLYPGVDLFRRFLTLCEARLAEARRAAAAVPPPAQGPAQALRATEKKTKSKGRRK</sequence>
<dbReference type="SUPFAM" id="SSF48452">
    <property type="entry name" value="TPR-like"/>
    <property type="match status" value="1"/>
</dbReference>
<comment type="subcellular location">
    <subcellularLocation>
        <location evidence="1">Membrane</location>
        <topology evidence="1">Single-pass membrane protein</topology>
    </subcellularLocation>
</comment>
<evidence type="ECO:0000256" key="1">
    <source>
        <dbReference type="ARBA" id="ARBA00004167"/>
    </source>
</evidence>
<evidence type="ECO:0000256" key="6">
    <source>
        <dbReference type="ARBA" id="ARBA00023136"/>
    </source>
</evidence>
<dbReference type="Gene3D" id="1.25.40.10">
    <property type="entry name" value="Tetratricopeptide repeat domain"/>
    <property type="match status" value="1"/>
</dbReference>
<dbReference type="InterPro" id="IPR019734">
    <property type="entry name" value="TPR_rpt"/>
</dbReference>
<accession>A0A418WHK2</accession>
<evidence type="ECO:0000256" key="3">
    <source>
        <dbReference type="ARBA" id="ARBA00022737"/>
    </source>
</evidence>
<evidence type="ECO:0000256" key="7">
    <source>
        <dbReference type="ARBA" id="ARBA00038030"/>
    </source>
</evidence>
<evidence type="ECO:0000256" key="8">
    <source>
        <dbReference type="SAM" id="MobiDB-lite"/>
    </source>
</evidence>
<name>A0A418WHK2_9PROT</name>
<keyword evidence="10" id="KW-1185">Reference proteome</keyword>
<keyword evidence="4" id="KW-0802">TPR repeat</keyword>
<proteinExistence type="inferred from homology"/>
<organism evidence="9 10">
    <name type="scientific">Oleomonas cavernae</name>
    <dbReference type="NCBI Taxonomy" id="2320859"/>
    <lineage>
        <taxon>Bacteria</taxon>
        <taxon>Pseudomonadati</taxon>
        <taxon>Pseudomonadota</taxon>
        <taxon>Alphaproteobacteria</taxon>
        <taxon>Acetobacterales</taxon>
        <taxon>Acetobacteraceae</taxon>
        <taxon>Oleomonas</taxon>
    </lineage>
</organism>
<dbReference type="GO" id="GO:0016020">
    <property type="term" value="C:membrane"/>
    <property type="evidence" value="ECO:0007669"/>
    <property type="project" value="UniProtKB-SubCell"/>
</dbReference>
<dbReference type="SMART" id="SM00028">
    <property type="entry name" value="TPR"/>
    <property type="match status" value="3"/>
</dbReference>
<dbReference type="Proteomes" id="UP000284605">
    <property type="component" value="Unassembled WGS sequence"/>
</dbReference>
<dbReference type="InterPro" id="IPR011990">
    <property type="entry name" value="TPR-like_helical_dom_sf"/>
</dbReference>
<dbReference type="AlphaFoldDB" id="A0A418WHK2"/>
<keyword evidence="3" id="KW-0677">Repeat</keyword>
<evidence type="ECO:0000256" key="2">
    <source>
        <dbReference type="ARBA" id="ARBA00022692"/>
    </source>
</evidence>
<keyword evidence="6" id="KW-0472">Membrane</keyword>
<keyword evidence="2" id="KW-0812">Transmembrane</keyword>
<protein>
    <submittedName>
        <fullName evidence="9">Uncharacterized protein</fullName>
    </submittedName>
</protein>
<dbReference type="GO" id="GO:0030943">
    <property type="term" value="F:mitochondrion targeting sequence binding"/>
    <property type="evidence" value="ECO:0007669"/>
    <property type="project" value="TreeGrafter"/>
</dbReference>